<name>A0A8R7TS06_TRIUA</name>
<keyword evidence="3" id="KW-1185">Reference proteome</keyword>
<dbReference type="Proteomes" id="UP000015106">
    <property type="component" value="Chromosome 3"/>
</dbReference>
<reference evidence="3" key="1">
    <citation type="journal article" date="2013" name="Nature">
        <title>Draft genome of the wheat A-genome progenitor Triticum urartu.</title>
        <authorList>
            <person name="Ling H.Q."/>
            <person name="Zhao S."/>
            <person name="Liu D."/>
            <person name="Wang J."/>
            <person name="Sun H."/>
            <person name="Zhang C."/>
            <person name="Fan H."/>
            <person name="Li D."/>
            <person name="Dong L."/>
            <person name="Tao Y."/>
            <person name="Gao C."/>
            <person name="Wu H."/>
            <person name="Li Y."/>
            <person name="Cui Y."/>
            <person name="Guo X."/>
            <person name="Zheng S."/>
            <person name="Wang B."/>
            <person name="Yu K."/>
            <person name="Liang Q."/>
            <person name="Yang W."/>
            <person name="Lou X."/>
            <person name="Chen J."/>
            <person name="Feng M."/>
            <person name="Jian J."/>
            <person name="Zhang X."/>
            <person name="Luo G."/>
            <person name="Jiang Y."/>
            <person name="Liu J."/>
            <person name="Wang Z."/>
            <person name="Sha Y."/>
            <person name="Zhang B."/>
            <person name="Wu H."/>
            <person name="Tang D."/>
            <person name="Shen Q."/>
            <person name="Xue P."/>
            <person name="Zou S."/>
            <person name="Wang X."/>
            <person name="Liu X."/>
            <person name="Wang F."/>
            <person name="Yang Y."/>
            <person name="An X."/>
            <person name="Dong Z."/>
            <person name="Zhang K."/>
            <person name="Zhang X."/>
            <person name="Luo M.C."/>
            <person name="Dvorak J."/>
            <person name="Tong Y."/>
            <person name="Wang J."/>
            <person name="Yang H."/>
            <person name="Li Z."/>
            <person name="Wang D."/>
            <person name="Zhang A."/>
            <person name="Wang J."/>
        </authorList>
    </citation>
    <scope>NUCLEOTIDE SEQUENCE</scope>
    <source>
        <strain evidence="3">cv. G1812</strain>
    </source>
</reference>
<dbReference type="AlphaFoldDB" id="A0A8R7TS06"/>
<reference evidence="2" key="3">
    <citation type="submission" date="2022-06" db="UniProtKB">
        <authorList>
            <consortium name="EnsemblPlants"/>
        </authorList>
    </citation>
    <scope>IDENTIFICATION</scope>
</reference>
<organism evidence="2 3">
    <name type="scientific">Triticum urartu</name>
    <name type="common">Red wild einkorn</name>
    <name type="synonym">Crithodium urartu</name>
    <dbReference type="NCBI Taxonomy" id="4572"/>
    <lineage>
        <taxon>Eukaryota</taxon>
        <taxon>Viridiplantae</taxon>
        <taxon>Streptophyta</taxon>
        <taxon>Embryophyta</taxon>
        <taxon>Tracheophyta</taxon>
        <taxon>Spermatophyta</taxon>
        <taxon>Magnoliopsida</taxon>
        <taxon>Liliopsida</taxon>
        <taxon>Poales</taxon>
        <taxon>Poaceae</taxon>
        <taxon>BOP clade</taxon>
        <taxon>Pooideae</taxon>
        <taxon>Triticodae</taxon>
        <taxon>Triticeae</taxon>
        <taxon>Triticinae</taxon>
        <taxon>Triticum</taxon>
    </lineage>
</organism>
<evidence type="ECO:0000313" key="3">
    <source>
        <dbReference type="Proteomes" id="UP000015106"/>
    </source>
</evidence>
<protein>
    <submittedName>
        <fullName evidence="2">Uncharacterized protein</fullName>
    </submittedName>
</protein>
<feature type="compositionally biased region" description="Pro residues" evidence="1">
    <location>
        <begin position="16"/>
        <end position="47"/>
    </location>
</feature>
<accession>A0A8R7TS06</accession>
<feature type="region of interest" description="Disordered" evidence="1">
    <location>
        <begin position="1"/>
        <end position="59"/>
    </location>
</feature>
<dbReference type="EnsemblPlants" id="TuG1812G0300000762.01.T03">
    <property type="protein sequence ID" value="TuG1812G0300000762.01.T03"/>
    <property type="gene ID" value="TuG1812G0300000762.01"/>
</dbReference>
<reference evidence="2" key="2">
    <citation type="submission" date="2018-03" db="EMBL/GenBank/DDBJ databases">
        <title>The Triticum urartu genome reveals the dynamic nature of wheat genome evolution.</title>
        <authorList>
            <person name="Ling H."/>
            <person name="Ma B."/>
            <person name="Shi X."/>
            <person name="Liu H."/>
            <person name="Dong L."/>
            <person name="Sun H."/>
            <person name="Cao Y."/>
            <person name="Gao Q."/>
            <person name="Zheng S."/>
            <person name="Li Y."/>
            <person name="Yu Y."/>
            <person name="Du H."/>
            <person name="Qi M."/>
            <person name="Li Y."/>
            <person name="Yu H."/>
            <person name="Cui Y."/>
            <person name="Wang N."/>
            <person name="Chen C."/>
            <person name="Wu H."/>
            <person name="Zhao Y."/>
            <person name="Zhang J."/>
            <person name="Li Y."/>
            <person name="Zhou W."/>
            <person name="Zhang B."/>
            <person name="Hu W."/>
            <person name="Eijk M."/>
            <person name="Tang J."/>
            <person name="Witsenboer H."/>
            <person name="Zhao S."/>
            <person name="Li Z."/>
            <person name="Zhang A."/>
            <person name="Wang D."/>
            <person name="Liang C."/>
        </authorList>
    </citation>
    <scope>NUCLEOTIDE SEQUENCE [LARGE SCALE GENOMIC DNA]</scope>
    <source>
        <strain evidence="2">cv. G1812</strain>
    </source>
</reference>
<evidence type="ECO:0000256" key="1">
    <source>
        <dbReference type="SAM" id="MobiDB-lite"/>
    </source>
</evidence>
<dbReference type="Gramene" id="TuG1812G0300000762.01.T03">
    <property type="protein sequence ID" value="TuG1812G0300000762.01.T03"/>
    <property type="gene ID" value="TuG1812G0300000762.01"/>
</dbReference>
<proteinExistence type="predicted"/>
<evidence type="ECO:0000313" key="2">
    <source>
        <dbReference type="EnsemblPlants" id="TuG1812G0300000762.01.T03"/>
    </source>
</evidence>
<sequence length="162" mass="17440">RRSLLSPVGRCTAPSPSNPPAAPTAPIPPEIEPSPPPRCSIPTPSPRTPASSSSWVPGRSRGRLCRTWRSTSHAILLLHCRPHVVLPTSAPHAALLPAVAPSRLPAAEIYVRANIPIGNISASGFFFRDHPFDVLPRVPMTFLCADVKRHAFFVPFARPNSA</sequence>